<evidence type="ECO:0000256" key="2">
    <source>
        <dbReference type="SAM" id="SignalP"/>
    </source>
</evidence>
<evidence type="ECO:0000259" key="3">
    <source>
        <dbReference type="Pfam" id="PF16977"/>
    </source>
</evidence>
<keyword evidence="2" id="KW-0732">Signal</keyword>
<sequence>MFGWIVQALAVLLFTSYACSGAKAQQVTSSSASVTPFRLTYTPTRVVAHVTRDVTVRCEYDSLSQTRLEKVNWVRMLKESSGRWQLVAEVRDVDTTPRKMLNVTASGRIGQDVRNTFLEVTWDVASEETYGTYKCEAIGFDKDTHGFAVELTSQVVIANENMTATDILDLLRNLERDVADIKDKTKEYEEFMSSFGGNYADLNSGHTGVAYIRNEIDTLHHEIDCVVANVSSLTGTVESVISNNSTFATGAVISLNTDVRQLKEKVKHLDRIVISLNKTSESLAKDVSDNKKDLSSIDKQIGALENIVHSLSEQVRSYQKKFENLSEEVSQLNERCAAVANASSSDLSTNVLNDFSKQHAWPRGKFALPRPSAGCPADLTFVGKGDMSLTSPFQNGGRTNYYYCESSGAIERKDYWPQGSYCINKVFDSACPSGFASGRLNFSYADVKVYNRMGEYVSSVLEFCCRSSGSASANTPMVLPTESIFMLYRRGGQCQPVQGMSVKTYTRMIVRVPPTCDPDVSVSSGAIPDVRYSTDCPMQLVVCHYKKL</sequence>
<proteinExistence type="predicted"/>
<feature type="coiled-coil region" evidence="1">
    <location>
        <begin position="164"/>
        <end position="191"/>
    </location>
</feature>
<keyword evidence="1" id="KW-0175">Coiled coil</keyword>
<evidence type="ECO:0000256" key="1">
    <source>
        <dbReference type="SAM" id="Coils"/>
    </source>
</evidence>
<dbReference type="PANTHER" id="PTHR19324">
    <property type="entry name" value="PERFORIN-LIKE PROTEIN 1"/>
    <property type="match status" value="1"/>
</dbReference>
<feature type="domain" description="Apextrin C-terminal" evidence="3">
    <location>
        <begin position="411"/>
        <end position="545"/>
    </location>
</feature>
<dbReference type="Proteomes" id="UP000762676">
    <property type="component" value="Unassembled WGS sequence"/>
</dbReference>
<feature type="chain" id="PRO_5043495365" evidence="2">
    <location>
        <begin position="25"/>
        <end position="548"/>
    </location>
</feature>
<dbReference type="AlphaFoldDB" id="A0AAV4JIN2"/>
<dbReference type="PANTHER" id="PTHR19324:SF33">
    <property type="entry name" value="MUCIN-5AC"/>
    <property type="match status" value="1"/>
</dbReference>
<gene>
    <name evidence="4" type="ORF">ElyMa_001597400</name>
</gene>
<reference evidence="4 5" key="1">
    <citation type="journal article" date="2021" name="Elife">
        <title>Chloroplast acquisition without the gene transfer in kleptoplastic sea slugs, Plakobranchus ocellatus.</title>
        <authorList>
            <person name="Maeda T."/>
            <person name="Takahashi S."/>
            <person name="Yoshida T."/>
            <person name="Shimamura S."/>
            <person name="Takaki Y."/>
            <person name="Nagai Y."/>
            <person name="Toyoda A."/>
            <person name="Suzuki Y."/>
            <person name="Arimoto A."/>
            <person name="Ishii H."/>
            <person name="Satoh N."/>
            <person name="Nishiyama T."/>
            <person name="Hasebe M."/>
            <person name="Maruyama T."/>
            <person name="Minagawa J."/>
            <person name="Obokata J."/>
            <person name="Shigenobu S."/>
        </authorList>
    </citation>
    <scope>NUCLEOTIDE SEQUENCE [LARGE SCALE GENOMIC DNA]</scope>
</reference>
<evidence type="ECO:0000313" key="5">
    <source>
        <dbReference type="Proteomes" id="UP000762676"/>
    </source>
</evidence>
<feature type="coiled-coil region" evidence="1">
    <location>
        <begin position="301"/>
        <end position="342"/>
    </location>
</feature>
<accession>A0AAV4JIN2</accession>
<organism evidence="4 5">
    <name type="scientific">Elysia marginata</name>
    <dbReference type="NCBI Taxonomy" id="1093978"/>
    <lineage>
        <taxon>Eukaryota</taxon>
        <taxon>Metazoa</taxon>
        <taxon>Spiralia</taxon>
        <taxon>Lophotrochozoa</taxon>
        <taxon>Mollusca</taxon>
        <taxon>Gastropoda</taxon>
        <taxon>Heterobranchia</taxon>
        <taxon>Euthyneura</taxon>
        <taxon>Panpulmonata</taxon>
        <taxon>Sacoglossa</taxon>
        <taxon>Placobranchoidea</taxon>
        <taxon>Plakobranchidae</taxon>
        <taxon>Elysia</taxon>
    </lineage>
</organism>
<dbReference type="InterPro" id="IPR031569">
    <property type="entry name" value="ApeC"/>
</dbReference>
<dbReference type="Gene3D" id="1.10.287.1490">
    <property type="match status" value="1"/>
</dbReference>
<dbReference type="EMBL" id="BMAT01003195">
    <property type="protein sequence ID" value="GFS21605.1"/>
    <property type="molecule type" value="Genomic_DNA"/>
</dbReference>
<keyword evidence="5" id="KW-1185">Reference proteome</keyword>
<protein>
    <submittedName>
        <fullName evidence="4">Apextrin</fullName>
    </submittedName>
</protein>
<evidence type="ECO:0000313" key="4">
    <source>
        <dbReference type="EMBL" id="GFS21605.1"/>
    </source>
</evidence>
<name>A0AAV4JIN2_9GAST</name>
<feature type="signal peptide" evidence="2">
    <location>
        <begin position="1"/>
        <end position="24"/>
    </location>
</feature>
<comment type="caution">
    <text evidence="4">The sequence shown here is derived from an EMBL/GenBank/DDBJ whole genome shotgun (WGS) entry which is preliminary data.</text>
</comment>
<dbReference type="Pfam" id="PF16977">
    <property type="entry name" value="ApeC"/>
    <property type="match status" value="1"/>
</dbReference>